<evidence type="ECO:0000313" key="2">
    <source>
        <dbReference type="EMBL" id="AAX24347.1"/>
    </source>
</evidence>
<feature type="region of interest" description="Disordered" evidence="1">
    <location>
        <begin position="71"/>
        <end position="93"/>
    </location>
</feature>
<protein>
    <submittedName>
        <fullName evidence="2">SJCHGC07843 protein</fullName>
    </submittedName>
</protein>
<reference evidence="2" key="1">
    <citation type="journal article" date="2006" name="PLoS Pathog.">
        <title>New perspectives on host-parasite interplay by comparative transcriptomic and proteomic analyses of Schistosoma japonicum.</title>
        <authorList>
            <person name="Liu F."/>
            <person name="Lu J."/>
            <person name="Hu W."/>
            <person name="Wang S.Y."/>
            <person name="Cui S.J."/>
            <person name="Chi M."/>
            <person name="Yan Q."/>
            <person name="Wang X.R."/>
            <person name="Song H.D."/>
            <person name="Xu X.N."/>
            <person name="Wang J.J."/>
            <person name="Zhang X.L."/>
            <person name="Zhang X."/>
            <person name="Wang Z.Q."/>
            <person name="Xue C.L."/>
            <person name="Brindley P.J."/>
            <person name="McManus D.P."/>
            <person name="Yang P.Y."/>
            <person name="Feng Z."/>
            <person name="Chen Z."/>
            <person name="Han Z.G."/>
        </authorList>
    </citation>
    <scope>NUCLEOTIDE SEQUENCE</scope>
</reference>
<name>Q5C7M7_SCHJA</name>
<feature type="non-terminal residue" evidence="2">
    <location>
        <position position="127"/>
    </location>
</feature>
<dbReference type="AlphaFoldDB" id="Q5C7M7"/>
<feature type="non-terminal residue" evidence="2">
    <location>
        <position position="1"/>
    </location>
</feature>
<evidence type="ECO:0000256" key="1">
    <source>
        <dbReference type="SAM" id="MobiDB-lite"/>
    </source>
</evidence>
<dbReference type="EMBL" id="AY808458">
    <property type="protein sequence ID" value="AAX24347.1"/>
    <property type="molecule type" value="mRNA"/>
</dbReference>
<organism evidence="2">
    <name type="scientific">Schistosoma japonicum</name>
    <name type="common">Blood fluke</name>
    <dbReference type="NCBI Taxonomy" id="6182"/>
    <lineage>
        <taxon>Eukaryota</taxon>
        <taxon>Metazoa</taxon>
        <taxon>Spiralia</taxon>
        <taxon>Lophotrochozoa</taxon>
        <taxon>Platyhelminthes</taxon>
        <taxon>Trematoda</taxon>
        <taxon>Digenea</taxon>
        <taxon>Strigeidida</taxon>
        <taxon>Schistosomatoidea</taxon>
        <taxon>Schistosomatidae</taxon>
        <taxon>Schistosoma</taxon>
    </lineage>
</organism>
<sequence>RGRQHRLVLVEEVLPAPVHVGRSVHVQRPPGRLLVRLRPLAVRVDEQVELRVLLDRRAVLDHRRPELVQHQGLRRQRLLPHQAGEPRGHRVHLGGLHAPDLLQRYLVRPEAPLRVEREPHVRPGQQR</sequence>
<proteinExistence type="evidence at transcript level"/>
<accession>Q5C7M7</accession>